<dbReference type="InterPro" id="IPR036291">
    <property type="entry name" value="NAD(P)-bd_dom_sf"/>
</dbReference>
<comment type="caution">
    <text evidence="2">The sequence shown here is derived from an EMBL/GenBank/DDBJ whole genome shotgun (WGS) entry which is preliminary data.</text>
</comment>
<accession>A0A2P8D2T9</accession>
<organism evidence="2 3">
    <name type="scientific">Taibaiella chishuiensis</name>
    <dbReference type="NCBI Taxonomy" id="1434707"/>
    <lineage>
        <taxon>Bacteria</taxon>
        <taxon>Pseudomonadati</taxon>
        <taxon>Bacteroidota</taxon>
        <taxon>Chitinophagia</taxon>
        <taxon>Chitinophagales</taxon>
        <taxon>Chitinophagaceae</taxon>
        <taxon>Taibaiella</taxon>
    </lineage>
</organism>
<evidence type="ECO:0000313" key="2">
    <source>
        <dbReference type="EMBL" id="PSK91523.1"/>
    </source>
</evidence>
<keyword evidence="3" id="KW-1185">Reference proteome</keyword>
<dbReference type="GO" id="GO:0016491">
    <property type="term" value="F:oxidoreductase activity"/>
    <property type="evidence" value="ECO:0007669"/>
    <property type="project" value="InterPro"/>
</dbReference>
<dbReference type="Pfam" id="PF08240">
    <property type="entry name" value="ADH_N"/>
    <property type="match status" value="1"/>
</dbReference>
<dbReference type="SMART" id="SM00829">
    <property type="entry name" value="PKS_ER"/>
    <property type="match status" value="1"/>
</dbReference>
<dbReference type="SUPFAM" id="SSF51735">
    <property type="entry name" value="NAD(P)-binding Rossmann-fold domains"/>
    <property type="match status" value="1"/>
</dbReference>
<gene>
    <name evidence="2" type="ORF">B0I18_105106</name>
</gene>
<name>A0A2P8D2T9_9BACT</name>
<dbReference type="CDD" id="cd08267">
    <property type="entry name" value="MDR1"/>
    <property type="match status" value="1"/>
</dbReference>
<feature type="domain" description="Enoyl reductase (ER)" evidence="1">
    <location>
        <begin position="13"/>
        <end position="320"/>
    </location>
</feature>
<dbReference type="InterPro" id="IPR013154">
    <property type="entry name" value="ADH-like_N"/>
</dbReference>
<proteinExistence type="predicted"/>
<evidence type="ECO:0000259" key="1">
    <source>
        <dbReference type="SMART" id="SM00829"/>
    </source>
</evidence>
<dbReference type="SUPFAM" id="SSF50129">
    <property type="entry name" value="GroES-like"/>
    <property type="match status" value="1"/>
</dbReference>
<dbReference type="Gene3D" id="3.40.50.720">
    <property type="entry name" value="NAD(P)-binding Rossmann-like Domain"/>
    <property type="match status" value="1"/>
</dbReference>
<dbReference type="Proteomes" id="UP000240572">
    <property type="component" value="Unassembled WGS sequence"/>
</dbReference>
<dbReference type="InterPro" id="IPR050700">
    <property type="entry name" value="YIM1/Zinc_Alcohol_DH_Fams"/>
</dbReference>
<dbReference type="AlphaFoldDB" id="A0A2P8D2T9"/>
<dbReference type="InterPro" id="IPR011032">
    <property type="entry name" value="GroES-like_sf"/>
</dbReference>
<dbReference type="Gene3D" id="3.90.180.10">
    <property type="entry name" value="Medium-chain alcohol dehydrogenases, catalytic domain"/>
    <property type="match status" value="1"/>
</dbReference>
<evidence type="ECO:0000313" key="3">
    <source>
        <dbReference type="Proteomes" id="UP000240572"/>
    </source>
</evidence>
<dbReference type="InterPro" id="IPR020843">
    <property type="entry name" value="ER"/>
</dbReference>
<dbReference type="Pfam" id="PF13602">
    <property type="entry name" value="ADH_zinc_N_2"/>
    <property type="match status" value="1"/>
</dbReference>
<dbReference type="PANTHER" id="PTHR11695:SF648">
    <property type="entry name" value="ZINC-BINDING OXIDOREDUCTASE"/>
    <property type="match status" value="1"/>
</dbReference>
<protein>
    <submittedName>
        <fullName evidence="2">NADPH:quinone reductase-like Zn-dependent oxidoreductase</fullName>
    </submittedName>
</protein>
<dbReference type="EMBL" id="PYGD01000005">
    <property type="protein sequence ID" value="PSK91523.1"/>
    <property type="molecule type" value="Genomic_DNA"/>
</dbReference>
<sequence length="323" mass="35416">MNNMKAIVYRKYGPPDVARLSTLPRPVPRDNQVLIRVKATTVNRTDSGFRSAEYFVSRFWSGLIRPKYPVLGCEFAGEVIATGSKVKQFKAGDRVFGYNDKSFGGHAEYIAVDETSALALVPASLDYDTAAPLTEGAHYALNNIRAAKVSPGQQVLVYGATGAIGTAAVQLLKHFGARVTAVCNTKNVALVEQLGADVVIDYLREDFTQTGEQYHFIFDAVGKSSFTACRPLLTPQGIYISTELGKRGANIFYALTTARSKGQRVLFPIPVIDQQDVLLLQELAKQGAFTPVIDRYYNLEEIVEAYRYVETGQKTGNVVIKVA</sequence>
<dbReference type="PANTHER" id="PTHR11695">
    <property type="entry name" value="ALCOHOL DEHYDROGENASE RELATED"/>
    <property type="match status" value="1"/>
</dbReference>
<reference evidence="2 3" key="1">
    <citation type="submission" date="2018-03" db="EMBL/GenBank/DDBJ databases">
        <title>Genomic Encyclopedia of Type Strains, Phase III (KMG-III): the genomes of soil and plant-associated and newly described type strains.</title>
        <authorList>
            <person name="Whitman W."/>
        </authorList>
    </citation>
    <scope>NUCLEOTIDE SEQUENCE [LARGE SCALE GENOMIC DNA]</scope>
    <source>
        <strain evidence="2 3">CGMCC 1.12700</strain>
    </source>
</reference>